<dbReference type="EMBL" id="JAAQPF010000285">
    <property type="protein sequence ID" value="KAF5707844.1"/>
    <property type="molecule type" value="Genomic_DNA"/>
</dbReference>
<dbReference type="Pfam" id="PF00172">
    <property type="entry name" value="Zn_clus"/>
    <property type="match status" value="1"/>
</dbReference>
<dbReference type="AlphaFoldDB" id="A0A8H5Y8Z6"/>
<dbReference type="GO" id="GO:0003677">
    <property type="term" value="F:DNA binding"/>
    <property type="evidence" value="ECO:0007669"/>
    <property type="project" value="InterPro"/>
</dbReference>
<evidence type="ECO:0000313" key="9">
    <source>
        <dbReference type="Proteomes" id="UP000532311"/>
    </source>
</evidence>
<keyword evidence="3" id="KW-0805">Transcription regulation</keyword>
<dbReference type="InterPro" id="IPR007219">
    <property type="entry name" value="XnlR_reg_dom"/>
</dbReference>
<evidence type="ECO:0000259" key="7">
    <source>
        <dbReference type="PROSITE" id="PS50048"/>
    </source>
</evidence>
<dbReference type="SMART" id="SM00906">
    <property type="entry name" value="Fungal_trans"/>
    <property type="match status" value="1"/>
</dbReference>
<dbReference type="GO" id="GO:0006351">
    <property type="term" value="P:DNA-templated transcription"/>
    <property type="evidence" value="ECO:0007669"/>
    <property type="project" value="InterPro"/>
</dbReference>
<keyword evidence="5" id="KW-0539">Nucleus</keyword>
<dbReference type="SMART" id="SM00066">
    <property type="entry name" value="GAL4"/>
    <property type="match status" value="1"/>
</dbReference>
<dbReference type="GO" id="GO:0005634">
    <property type="term" value="C:nucleus"/>
    <property type="evidence" value="ECO:0007669"/>
    <property type="project" value="UniProtKB-SubCell"/>
</dbReference>
<dbReference type="InterPro" id="IPR050815">
    <property type="entry name" value="TF_fung"/>
</dbReference>
<evidence type="ECO:0000256" key="1">
    <source>
        <dbReference type="ARBA" id="ARBA00004123"/>
    </source>
</evidence>
<evidence type="ECO:0000256" key="4">
    <source>
        <dbReference type="ARBA" id="ARBA00023163"/>
    </source>
</evidence>
<feature type="compositionally biased region" description="Polar residues" evidence="6">
    <location>
        <begin position="619"/>
        <end position="631"/>
    </location>
</feature>
<feature type="region of interest" description="Disordered" evidence="6">
    <location>
        <begin position="117"/>
        <end position="144"/>
    </location>
</feature>
<keyword evidence="4" id="KW-0804">Transcription</keyword>
<dbReference type="CDD" id="cd12148">
    <property type="entry name" value="fungal_TF_MHR"/>
    <property type="match status" value="1"/>
</dbReference>
<dbReference type="Proteomes" id="UP000532311">
    <property type="component" value="Unassembled WGS sequence"/>
</dbReference>
<organism evidence="8 9">
    <name type="scientific">Fusarium globosum</name>
    <dbReference type="NCBI Taxonomy" id="78864"/>
    <lineage>
        <taxon>Eukaryota</taxon>
        <taxon>Fungi</taxon>
        <taxon>Dikarya</taxon>
        <taxon>Ascomycota</taxon>
        <taxon>Pezizomycotina</taxon>
        <taxon>Sordariomycetes</taxon>
        <taxon>Hypocreomycetidae</taxon>
        <taxon>Hypocreales</taxon>
        <taxon>Nectriaceae</taxon>
        <taxon>Fusarium</taxon>
        <taxon>Fusarium fujikuroi species complex</taxon>
    </lineage>
</organism>
<dbReference type="PROSITE" id="PS00463">
    <property type="entry name" value="ZN2_CY6_FUNGAL_1"/>
    <property type="match status" value="1"/>
</dbReference>
<evidence type="ECO:0000256" key="2">
    <source>
        <dbReference type="ARBA" id="ARBA00022723"/>
    </source>
</evidence>
<dbReference type="Pfam" id="PF04082">
    <property type="entry name" value="Fungal_trans"/>
    <property type="match status" value="1"/>
</dbReference>
<keyword evidence="9" id="KW-1185">Reference proteome</keyword>
<reference evidence="8 9" key="1">
    <citation type="submission" date="2020-05" db="EMBL/GenBank/DDBJ databases">
        <title>Identification and distribution of gene clusters putatively required for synthesis of sphingolipid metabolism inhibitors in phylogenetically diverse species of the filamentous fungus Fusarium.</title>
        <authorList>
            <person name="Kim H.-S."/>
            <person name="Busman M."/>
            <person name="Brown D.W."/>
            <person name="Divon H."/>
            <person name="Uhlig S."/>
            <person name="Proctor R.H."/>
        </authorList>
    </citation>
    <scope>NUCLEOTIDE SEQUENCE [LARGE SCALE GENOMIC DNA]</scope>
    <source>
        <strain evidence="8 9">NRRL 26131</strain>
    </source>
</reference>
<protein>
    <recommendedName>
        <fullName evidence="7">Zn(2)-C6 fungal-type domain-containing protein</fullName>
    </recommendedName>
</protein>
<dbReference type="Gene3D" id="4.10.240.10">
    <property type="entry name" value="Zn(2)-C6 fungal-type DNA-binding domain"/>
    <property type="match status" value="1"/>
</dbReference>
<gene>
    <name evidence="8" type="ORF">FGLOB1_6748</name>
</gene>
<evidence type="ECO:0000256" key="5">
    <source>
        <dbReference type="ARBA" id="ARBA00023242"/>
    </source>
</evidence>
<dbReference type="GO" id="GO:0000981">
    <property type="term" value="F:DNA-binding transcription factor activity, RNA polymerase II-specific"/>
    <property type="evidence" value="ECO:0007669"/>
    <property type="project" value="InterPro"/>
</dbReference>
<proteinExistence type="predicted"/>
<feature type="region of interest" description="Disordered" evidence="6">
    <location>
        <begin position="599"/>
        <end position="631"/>
    </location>
</feature>
<evidence type="ECO:0000256" key="3">
    <source>
        <dbReference type="ARBA" id="ARBA00023015"/>
    </source>
</evidence>
<dbReference type="GO" id="GO:0008270">
    <property type="term" value="F:zinc ion binding"/>
    <property type="evidence" value="ECO:0007669"/>
    <property type="project" value="InterPro"/>
</dbReference>
<comment type="subcellular location">
    <subcellularLocation>
        <location evidence="1">Nucleus</location>
    </subcellularLocation>
</comment>
<name>A0A8H5Y8Z6_9HYPO</name>
<evidence type="ECO:0000256" key="6">
    <source>
        <dbReference type="SAM" id="MobiDB-lite"/>
    </source>
</evidence>
<feature type="compositionally biased region" description="Polar residues" evidence="6">
    <location>
        <begin position="117"/>
        <end position="127"/>
    </location>
</feature>
<feature type="compositionally biased region" description="Basic residues" evidence="6">
    <location>
        <begin position="52"/>
        <end position="62"/>
    </location>
</feature>
<dbReference type="PANTHER" id="PTHR47338:SF5">
    <property type="entry name" value="ZN(II)2CYS6 TRANSCRIPTION FACTOR (EUROFUNG)"/>
    <property type="match status" value="1"/>
</dbReference>
<keyword evidence="2" id="KW-0479">Metal-binding</keyword>
<dbReference type="PANTHER" id="PTHR47338">
    <property type="entry name" value="ZN(II)2CYS6 TRANSCRIPTION FACTOR (EUROFUNG)-RELATED"/>
    <property type="match status" value="1"/>
</dbReference>
<feature type="compositionally biased region" description="Basic and acidic residues" evidence="6">
    <location>
        <begin position="128"/>
        <end position="144"/>
    </location>
</feature>
<evidence type="ECO:0000313" key="8">
    <source>
        <dbReference type="EMBL" id="KAF5707844.1"/>
    </source>
</evidence>
<dbReference type="PROSITE" id="PS50048">
    <property type="entry name" value="ZN2_CY6_FUNGAL_2"/>
    <property type="match status" value="1"/>
</dbReference>
<dbReference type="InterPro" id="IPR036864">
    <property type="entry name" value="Zn2-C6_fun-type_DNA-bd_sf"/>
</dbReference>
<dbReference type="CDD" id="cd00067">
    <property type="entry name" value="GAL4"/>
    <property type="match status" value="1"/>
</dbReference>
<accession>A0A8H5Y8Z6</accession>
<comment type="caution">
    <text evidence="8">The sequence shown here is derived from an EMBL/GenBank/DDBJ whole genome shotgun (WGS) entry which is preliminary data.</text>
</comment>
<feature type="region of interest" description="Disordered" evidence="6">
    <location>
        <begin position="49"/>
        <end position="69"/>
    </location>
</feature>
<dbReference type="InterPro" id="IPR001138">
    <property type="entry name" value="Zn2Cys6_DnaBD"/>
</dbReference>
<feature type="domain" description="Zn(2)-C6 fungal-type" evidence="7">
    <location>
        <begin position="20"/>
        <end position="50"/>
    </location>
</feature>
<sequence length="691" mass="78661">MTQDQTERPTPPETWKGHRACFECRRKKTRCDMRKPNCGLCTRTGQSCTFPTKRKTPQRRRQGSQIDSQKLGKYFLTQYNNGRILTHGSERLVSLLESRLSDGQDIDMLLSQTEQLPKVNDINTPNSLDREQDQTTRDDSNDESHSEIIVLGSSIVCDDSTSPASTSRSTEAEVPAWLGVPLPVLTDLVHIFFAKTQGWLPLLHRPRFFAQFMKNGVFDDRNHSNTEALLLCGMFALAARHSTSSWFHGIPAPHRGHVFLEKANAYYEKCQLGQTPSLEHLQGCILLAVYEYASGPSHRAWILAGVCVRLAYDLNLCSMDEQDELGDWSVLEEQRRAFWITWELDTFGSHMSRRPSSINRSMAMVKLPVSDEAWFADRPIDSPIVDPRPSEVWKLLVDSPNQDPRAWFLIANILLSIASEFAAGRFTCQRDKEELIDAITCFSLVMSQRFNLETLERETSLGDAARHNWIIGMHLMLTCTRTTIQATFKPEDPETLRSPRHLSRIFYHWYPDYIPLCQPFLACCLLSDRAYPSKDMTDASYTGYHNSELVSLVLSQYATVWNLASIVINLKASLMRRDKDNSFEKRFALFFPSRVPNNRKDDQATVDGGPDIEKRRSENMSAESSSGDNELQQLLQPTELGDAETLMTELANMAGRGLPRYVPGDTQSDWNSGISLNFLDEDHQHLNYLQL</sequence>
<dbReference type="SUPFAM" id="SSF57701">
    <property type="entry name" value="Zn2/Cys6 DNA-binding domain"/>
    <property type="match status" value="1"/>
</dbReference>